<dbReference type="RefSeq" id="XP_013259896.1">
    <property type="nucleotide sequence ID" value="XM_013404442.1"/>
</dbReference>
<dbReference type="VEuPathDB" id="FungiDB:A1O9_05223"/>
<evidence type="ECO:0000313" key="3">
    <source>
        <dbReference type="EMBL" id="KEF57306.1"/>
    </source>
</evidence>
<dbReference type="AlphaFoldDB" id="A0A072PBV7"/>
<comment type="caution">
    <text evidence="3">The sequence shown here is derived from an EMBL/GenBank/DDBJ whole genome shotgun (WGS) entry which is preliminary data.</text>
</comment>
<keyword evidence="4" id="KW-1185">Reference proteome</keyword>
<dbReference type="Proteomes" id="UP000027920">
    <property type="component" value="Unassembled WGS sequence"/>
</dbReference>
<dbReference type="GO" id="GO:0008237">
    <property type="term" value="F:metallopeptidase activity"/>
    <property type="evidence" value="ECO:0007669"/>
    <property type="project" value="InterPro"/>
</dbReference>
<evidence type="ECO:0000256" key="1">
    <source>
        <dbReference type="SAM" id="MobiDB-lite"/>
    </source>
</evidence>
<dbReference type="GeneID" id="25280149"/>
<feature type="region of interest" description="Disordered" evidence="1">
    <location>
        <begin position="110"/>
        <end position="136"/>
    </location>
</feature>
<name>A0A072PBV7_9EURO</name>
<dbReference type="HOGENOM" id="CLU_776202_0_0_1"/>
<keyword evidence="2" id="KW-0732">Signal</keyword>
<evidence type="ECO:0000256" key="2">
    <source>
        <dbReference type="SAM" id="SignalP"/>
    </source>
</evidence>
<dbReference type="OrthoDB" id="4540872at2759"/>
<protein>
    <recommendedName>
        <fullName evidence="5">Lysine-specific metallo-endopeptidase domain-containing protein</fullName>
    </recommendedName>
</protein>
<organism evidence="3 4">
    <name type="scientific">Exophiala aquamarina CBS 119918</name>
    <dbReference type="NCBI Taxonomy" id="1182545"/>
    <lineage>
        <taxon>Eukaryota</taxon>
        <taxon>Fungi</taxon>
        <taxon>Dikarya</taxon>
        <taxon>Ascomycota</taxon>
        <taxon>Pezizomycotina</taxon>
        <taxon>Eurotiomycetes</taxon>
        <taxon>Chaetothyriomycetidae</taxon>
        <taxon>Chaetothyriales</taxon>
        <taxon>Herpotrichiellaceae</taxon>
        <taxon>Exophiala</taxon>
    </lineage>
</organism>
<feature type="compositionally biased region" description="Basic and acidic residues" evidence="1">
    <location>
        <begin position="110"/>
        <end position="123"/>
    </location>
</feature>
<feature type="signal peptide" evidence="2">
    <location>
        <begin position="1"/>
        <end position="19"/>
    </location>
</feature>
<reference evidence="3 4" key="1">
    <citation type="submission" date="2013-03" db="EMBL/GenBank/DDBJ databases">
        <title>The Genome Sequence of Exophiala aquamarina CBS 119918.</title>
        <authorList>
            <consortium name="The Broad Institute Genomics Platform"/>
            <person name="Cuomo C."/>
            <person name="de Hoog S."/>
            <person name="Gorbushina A."/>
            <person name="Walker B."/>
            <person name="Young S.K."/>
            <person name="Zeng Q."/>
            <person name="Gargeya S."/>
            <person name="Fitzgerald M."/>
            <person name="Haas B."/>
            <person name="Abouelleil A."/>
            <person name="Allen A.W."/>
            <person name="Alvarado L."/>
            <person name="Arachchi H.M."/>
            <person name="Berlin A.M."/>
            <person name="Chapman S.B."/>
            <person name="Gainer-Dewar J."/>
            <person name="Goldberg J."/>
            <person name="Griggs A."/>
            <person name="Gujja S."/>
            <person name="Hansen M."/>
            <person name="Howarth C."/>
            <person name="Imamovic A."/>
            <person name="Ireland A."/>
            <person name="Larimer J."/>
            <person name="McCowan C."/>
            <person name="Murphy C."/>
            <person name="Pearson M."/>
            <person name="Poon T.W."/>
            <person name="Priest M."/>
            <person name="Roberts A."/>
            <person name="Saif S."/>
            <person name="Shea T."/>
            <person name="Sisk P."/>
            <person name="Sykes S."/>
            <person name="Wortman J."/>
            <person name="Nusbaum C."/>
            <person name="Birren B."/>
        </authorList>
    </citation>
    <scope>NUCLEOTIDE SEQUENCE [LARGE SCALE GENOMIC DNA]</scope>
    <source>
        <strain evidence="3 4">CBS 119918</strain>
    </source>
</reference>
<dbReference type="Gene3D" id="3.40.390.10">
    <property type="entry name" value="Collagenase (Catalytic Domain)"/>
    <property type="match status" value="1"/>
</dbReference>
<evidence type="ECO:0000313" key="4">
    <source>
        <dbReference type="Proteomes" id="UP000027920"/>
    </source>
</evidence>
<dbReference type="STRING" id="1182545.A0A072PBV7"/>
<accession>A0A072PBV7</accession>
<gene>
    <name evidence="3" type="ORF">A1O9_05223</name>
</gene>
<evidence type="ECO:0008006" key="5">
    <source>
        <dbReference type="Google" id="ProtNLM"/>
    </source>
</evidence>
<proteinExistence type="predicted"/>
<dbReference type="SUPFAM" id="SSF55486">
    <property type="entry name" value="Metalloproteases ('zincins'), catalytic domain"/>
    <property type="match status" value="1"/>
</dbReference>
<dbReference type="InterPro" id="IPR024079">
    <property type="entry name" value="MetalloPept_cat_dom_sf"/>
</dbReference>
<sequence length="357" mass="40490">MNFSSTIVVLLIAVSRVLALPQSITGLSRVRSVIAPLPPPPDLADYSIRPYPPLEPGVLGNVSLQNLLGTRLYGWLIQIVFENINEVYSVIPFPFSHWIKVRCSSKVDSEGDPKNICGDREDPPQCLPDGPSRPDPEMERIEAFSDNNMPGEYDETTFCSRFFEHQSLTDAVNLGISKRSKDMWDYDNRARVFLHEVTHLDFFVNAPAQTPFIDDLTISLKKNKLSDFDSVYGPFRAKVLANYRTNRGGFYTQRNADNYAWYALTKYVWGKLGGKIDDYPSDPQTLGVKPVKAPTNRDGQRITELENEETTDPAFVGVTNITFPFNGMTEEEFDTEVRWYNRQGCLLEEKVECCLSM</sequence>
<feature type="chain" id="PRO_5001681430" description="Lysine-specific metallo-endopeptidase domain-containing protein" evidence="2">
    <location>
        <begin position="20"/>
        <end position="357"/>
    </location>
</feature>
<dbReference type="EMBL" id="AMGV01000004">
    <property type="protein sequence ID" value="KEF57306.1"/>
    <property type="molecule type" value="Genomic_DNA"/>
</dbReference>